<dbReference type="EMBL" id="JABBNB010000008">
    <property type="protein sequence ID" value="NMO01443.1"/>
    <property type="molecule type" value="Genomic_DNA"/>
</dbReference>
<gene>
    <name evidence="2" type="ORF">HH308_09465</name>
</gene>
<dbReference type="RefSeq" id="WP_170193954.1">
    <property type="nucleotide sequence ID" value="NZ_JABBNB010000008.1"/>
</dbReference>
<organism evidence="2 3">
    <name type="scientific">Gordonia asplenii</name>
    <dbReference type="NCBI Taxonomy" id="2725283"/>
    <lineage>
        <taxon>Bacteria</taxon>
        <taxon>Bacillati</taxon>
        <taxon>Actinomycetota</taxon>
        <taxon>Actinomycetes</taxon>
        <taxon>Mycobacteriales</taxon>
        <taxon>Gordoniaceae</taxon>
        <taxon>Gordonia</taxon>
    </lineage>
</organism>
<dbReference type="Gene3D" id="1.10.12.10">
    <property type="entry name" value="Lyase 2-enoyl-coa Hydratase, Chain A, domain 2"/>
    <property type="match status" value="1"/>
</dbReference>
<dbReference type="Gene3D" id="3.90.226.10">
    <property type="entry name" value="2-enoyl-CoA Hydratase, Chain A, domain 1"/>
    <property type="match status" value="1"/>
</dbReference>
<dbReference type="PANTHER" id="PTHR43459:SF1">
    <property type="entry name" value="EG:BACN32G11.4 PROTEIN"/>
    <property type="match status" value="1"/>
</dbReference>
<dbReference type="InterPro" id="IPR014748">
    <property type="entry name" value="Enoyl-CoA_hydra_C"/>
</dbReference>
<dbReference type="Proteomes" id="UP000550729">
    <property type="component" value="Unassembled WGS sequence"/>
</dbReference>
<dbReference type="SUPFAM" id="SSF52096">
    <property type="entry name" value="ClpP/crotonase"/>
    <property type="match status" value="1"/>
</dbReference>
<dbReference type="PANTHER" id="PTHR43459">
    <property type="entry name" value="ENOYL-COA HYDRATASE"/>
    <property type="match status" value="1"/>
</dbReference>
<dbReference type="GO" id="GO:0003824">
    <property type="term" value="F:catalytic activity"/>
    <property type="evidence" value="ECO:0007669"/>
    <property type="project" value="UniProtKB-ARBA"/>
</dbReference>
<dbReference type="InterPro" id="IPR001753">
    <property type="entry name" value="Enoyl-CoA_hydra/iso"/>
</dbReference>
<comment type="caution">
    <text evidence="2">The sequence shown here is derived from an EMBL/GenBank/DDBJ whole genome shotgun (WGS) entry which is preliminary data.</text>
</comment>
<proteinExistence type="inferred from homology"/>
<dbReference type="CDD" id="cd06558">
    <property type="entry name" value="crotonase-like"/>
    <property type="match status" value="1"/>
</dbReference>
<evidence type="ECO:0000313" key="2">
    <source>
        <dbReference type="EMBL" id="NMO01443.1"/>
    </source>
</evidence>
<name>A0A848KYE8_9ACTN</name>
<protein>
    <submittedName>
        <fullName evidence="2">Enoyl-CoA hydratase</fullName>
    </submittedName>
</protein>
<dbReference type="AlphaFoldDB" id="A0A848KYE8"/>
<evidence type="ECO:0000256" key="1">
    <source>
        <dbReference type="ARBA" id="ARBA00005254"/>
    </source>
</evidence>
<keyword evidence="3" id="KW-1185">Reference proteome</keyword>
<sequence>MSAEESTPPVVVDDHGPVRLITLNRPHRRNAIDIPLRIELAELLEAAAADRRIRAIVLTGAGTVFCAGGDVSTMARTAPEKARPRAEAAQRVIRAIWATGKPVVAAVEGAAYGAGASLALACDRVVAGEQTRMSMAFTGVGLAGDMGIFASLPARVGPARAKQLLLMPRVVDMVEAQRIGLVDSVVGEGQALAEALRDAAILADGPAQAFGVIKSMLAQPRGTAAEVLDLEVAHQVSLFDSDDFAEGVAAFKAKRRPRFGSSTL</sequence>
<accession>A0A848KYE8</accession>
<evidence type="ECO:0000313" key="3">
    <source>
        <dbReference type="Proteomes" id="UP000550729"/>
    </source>
</evidence>
<reference evidence="2 3" key="1">
    <citation type="submission" date="2020-04" db="EMBL/GenBank/DDBJ databases">
        <title>Gordonia sp. nov. TBRC 11910.</title>
        <authorList>
            <person name="Suriyachadkun C."/>
        </authorList>
    </citation>
    <scope>NUCLEOTIDE SEQUENCE [LARGE SCALE GENOMIC DNA]</scope>
    <source>
        <strain evidence="2 3">TBRC 11910</strain>
    </source>
</reference>
<dbReference type="Pfam" id="PF00378">
    <property type="entry name" value="ECH_1"/>
    <property type="match status" value="1"/>
</dbReference>
<dbReference type="InterPro" id="IPR029045">
    <property type="entry name" value="ClpP/crotonase-like_dom_sf"/>
</dbReference>
<comment type="similarity">
    <text evidence="1">Belongs to the enoyl-CoA hydratase/isomerase family.</text>
</comment>